<feature type="compositionally biased region" description="Basic and acidic residues" evidence="6">
    <location>
        <begin position="79"/>
        <end position="88"/>
    </location>
</feature>
<dbReference type="SMART" id="SM00360">
    <property type="entry name" value="RRM"/>
    <property type="match status" value="2"/>
</dbReference>
<dbReference type="CDD" id="cd12395">
    <property type="entry name" value="RRM2_RBM34"/>
    <property type="match status" value="1"/>
</dbReference>
<dbReference type="Pfam" id="PF00076">
    <property type="entry name" value="RRM_1"/>
    <property type="match status" value="2"/>
</dbReference>
<evidence type="ECO:0000256" key="4">
    <source>
        <dbReference type="ARBA" id="ARBA00023242"/>
    </source>
</evidence>
<feature type="compositionally biased region" description="Basic residues" evidence="6">
    <location>
        <begin position="330"/>
        <end position="343"/>
    </location>
</feature>
<dbReference type="SUPFAM" id="SSF54928">
    <property type="entry name" value="RNA-binding domain, RBD"/>
    <property type="match status" value="2"/>
</dbReference>
<evidence type="ECO:0000256" key="3">
    <source>
        <dbReference type="ARBA" id="ARBA00022884"/>
    </source>
</evidence>
<dbReference type="OrthoDB" id="442677at2759"/>
<evidence type="ECO:0000256" key="6">
    <source>
        <dbReference type="SAM" id="MobiDB-lite"/>
    </source>
</evidence>
<dbReference type="Gene3D" id="3.30.70.330">
    <property type="match status" value="2"/>
</dbReference>
<dbReference type="AlphaFoldDB" id="A0A9N9MMV2"/>
<name>A0A9N9MMV2_9CUCU</name>
<proteinExistence type="inferred from homology"/>
<sequence>MEFRVGSIADLISGTNTPNKKKVVKKIVAAPVVKAEPEASLDSIEESVEKIKKPKKSKKKNNETSESTSTGEKRKKTKTKAEIPDTKKSQTNKKRKLDKSEADLVDSDGEDSTPKKTKLSKNEQNAAGRIKNKQNQEVKNSSEYKDKTLFVGNIPINIKKEKVKKLFRKYGIIDSVRIRGIPVADPKTPKKVAAIKKEFHPDRNTVYAFIRFQNADDCKKAEAENGELFHENHLRVHCCESEDTPDETKAIFVGNLPFNAEDEELWNLFKPCGAIAHVRIVRDGRTGMGKGFAYVNFKDSDAVQLALEMEKVSLKDRELRISLCDNMRAKRKKVGKKPRNRVRYPKEGENGEEAPKRRRYFKKEYNDKSNGFSGTKFNDKNKKNKFNKGSLEKKTLAKKLAAPKSQKN</sequence>
<evidence type="ECO:0000313" key="9">
    <source>
        <dbReference type="Proteomes" id="UP001152799"/>
    </source>
</evidence>
<dbReference type="InterPro" id="IPR034221">
    <property type="entry name" value="RBM34_RRM2"/>
</dbReference>
<feature type="region of interest" description="Disordered" evidence="6">
    <location>
        <begin position="330"/>
        <end position="408"/>
    </location>
</feature>
<evidence type="ECO:0000259" key="7">
    <source>
        <dbReference type="PROSITE" id="PS50102"/>
    </source>
</evidence>
<dbReference type="PANTHER" id="PTHR23236:SF25">
    <property type="entry name" value="RNA-BINDING PROTEIN 34"/>
    <property type="match status" value="1"/>
</dbReference>
<dbReference type="InterPro" id="IPR012677">
    <property type="entry name" value="Nucleotide-bd_a/b_plait_sf"/>
</dbReference>
<evidence type="ECO:0000313" key="8">
    <source>
        <dbReference type="EMBL" id="CAG9765811.1"/>
    </source>
</evidence>
<comment type="similarity">
    <text evidence="2">Belongs to the RRM RBM34 family.</text>
</comment>
<feature type="domain" description="RRM" evidence="7">
    <location>
        <begin position="147"/>
        <end position="241"/>
    </location>
</feature>
<gene>
    <name evidence="8" type="ORF">CEUTPL_LOCUS6414</name>
</gene>
<feature type="compositionally biased region" description="Basic and acidic residues" evidence="6">
    <location>
        <begin position="344"/>
        <end position="355"/>
    </location>
</feature>
<dbReference type="CDD" id="cd12394">
    <property type="entry name" value="RRM1_RBM34"/>
    <property type="match status" value="1"/>
</dbReference>
<feature type="region of interest" description="Disordered" evidence="6">
    <location>
        <begin position="34"/>
        <end position="141"/>
    </location>
</feature>
<evidence type="ECO:0000256" key="5">
    <source>
        <dbReference type="PROSITE-ProRule" id="PRU00176"/>
    </source>
</evidence>
<keyword evidence="4" id="KW-0539">Nucleus</keyword>
<dbReference type="EMBL" id="OU892279">
    <property type="protein sequence ID" value="CAG9765811.1"/>
    <property type="molecule type" value="Genomic_DNA"/>
</dbReference>
<keyword evidence="9" id="KW-1185">Reference proteome</keyword>
<comment type="subcellular location">
    <subcellularLocation>
        <location evidence="1">Nucleus</location>
        <location evidence="1">Nucleolus</location>
    </subcellularLocation>
</comment>
<accession>A0A9N9MMV2</accession>
<evidence type="ECO:0000256" key="1">
    <source>
        <dbReference type="ARBA" id="ARBA00004604"/>
    </source>
</evidence>
<dbReference type="InterPro" id="IPR000504">
    <property type="entry name" value="RRM_dom"/>
</dbReference>
<dbReference type="PANTHER" id="PTHR23236">
    <property type="entry name" value="EUKARYOTIC TRANSLATION INITIATION FACTOR 4B/4H"/>
    <property type="match status" value="1"/>
</dbReference>
<protein>
    <recommendedName>
        <fullName evidence="7">RRM domain-containing protein</fullName>
    </recommendedName>
</protein>
<keyword evidence="3 5" id="KW-0694">RNA-binding</keyword>
<organism evidence="8 9">
    <name type="scientific">Ceutorhynchus assimilis</name>
    <name type="common">cabbage seed weevil</name>
    <dbReference type="NCBI Taxonomy" id="467358"/>
    <lineage>
        <taxon>Eukaryota</taxon>
        <taxon>Metazoa</taxon>
        <taxon>Ecdysozoa</taxon>
        <taxon>Arthropoda</taxon>
        <taxon>Hexapoda</taxon>
        <taxon>Insecta</taxon>
        <taxon>Pterygota</taxon>
        <taxon>Neoptera</taxon>
        <taxon>Endopterygota</taxon>
        <taxon>Coleoptera</taxon>
        <taxon>Polyphaga</taxon>
        <taxon>Cucujiformia</taxon>
        <taxon>Curculionidae</taxon>
        <taxon>Ceutorhynchinae</taxon>
        <taxon>Ceutorhynchus</taxon>
    </lineage>
</organism>
<dbReference type="GO" id="GO:0003723">
    <property type="term" value="F:RNA binding"/>
    <property type="evidence" value="ECO:0007669"/>
    <property type="project" value="UniProtKB-UniRule"/>
</dbReference>
<reference evidence="8" key="1">
    <citation type="submission" date="2022-01" db="EMBL/GenBank/DDBJ databases">
        <authorList>
            <person name="King R."/>
        </authorList>
    </citation>
    <scope>NUCLEOTIDE SEQUENCE</scope>
</reference>
<evidence type="ECO:0000256" key="2">
    <source>
        <dbReference type="ARBA" id="ARBA00007077"/>
    </source>
</evidence>
<dbReference type="Proteomes" id="UP001152799">
    <property type="component" value="Chromosome 3"/>
</dbReference>
<feature type="domain" description="RRM" evidence="7">
    <location>
        <begin position="249"/>
        <end position="326"/>
    </location>
</feature>
<dbReference type="PROSITE" id="PS50102">
    <property type="entry name" value="RRM"/>
    <property type="match status" value="2"/>
</dbReference>
<feature type="compositionally biased region" description="Low complexity" evidence="6">
    <location>
        <begin position="398"/>
        <end position="408"/>
    </location>
</feature>
<dbReference type="InterPro" id="IPR035979">
    <property type="entry name" value="RBD_domain_sf"/>
</dbReference>